<organism evidence="5 6">
    <name type="scientific">Cellulosimicrobium composti</name>
    <dbReference type="NCBI Taxonomy" id="2672572"/>
    <lineage>
        <taxon>Bacteria</taxon>
        <taxon>Bacillati</taxon>
        <taxon>Actinomycetota</taxon>
        <taxon>Actinomycetes</taxon>
        <taxon>Micrococcales</taxon>
        <taxon>Promicromonosporaceae</taxon>
        <taxon>Cellulosimicrobium</taxon>
    </lineage>
</organism>
<dbReference type="CDD" id="cd00090">
    <property type="entry name" value="HTH_ARSR"/>
    <property type="match status" value="1"/>
</dbReference>
<evidence type="ECO:0000313" key="6">
    <source>
        <dbReference type="Proteomes" id="UP000440668"/>
    </source>
</evidence>
<dbReference type="InterPro" id="IPR036390">
    <property type="entry name" value="WH_DNA-bd_sf"/>
</dbReference>
<comment type="caution">
    <text evidence="5">The sequence shown here is derived from an EMBL/GenBank/DDBJ whole genome shotgun (WGS) entry which is preliminary data.</text>
</comment>
<dbReference type="InterPro" id="IPR039422">
    <property type="entry name" value="MarR/SlyA-like"/>
</dbReference>
<dbReference type="PROSITE" id="PS01117">
    <property type="entry name" value="HTH_MARR_1"/>
    <property type="match status" value="1"/>
</dbReference>
<dbReference type="SUPFAM" id="SSF46785">
    <property type="entry name" value="Winged helix' DNA-binding domain"/>
    <property type="match status" value="1"/>
</dbReference>
<keyword evidence="1" id="KW-0805">Transcription regulation</keyword>
<name>A0A6N7ZJW8_9MICO</name>
<dbReference type="PANTHER" id="PTHR33164:SF64">
    <property type="entry name" value="TRANSCRIPTIONAL REGULATOR SLYA"/>
    <property type="match status" value="1"/>
</dbReference>
<dbReference type="PROSITE" id="PS50995">
    <property type="entry name" value="HTH_MARR_2"/>
    <property type="match status" value="1"/>
</dbReference>
<evidence type="ECO:0000259" key="4">
    <source>
        <dbReference type="PROSITE" id="PS50995"/>
    </source>
</evidence>
<evidence type="ECO:0000256" key="3">
    <source>
        <dbReference type="ARBA" id="ARBA00023163"/>
    </source>
</evidence>
<evidence type="ECO:0000256" key="1">
    <source>
        <dbReference type="ARBA" id="ARBA00023015"/>
    </source>
</evidence>
<dbReference type="PANTHER" id="PTHR33164">
    <property type="entry name" value="TRANSCRIPTIONAL REGULATOR, MARR FAMILY"/>
    <property type="match status" value="1"/>
</dbReference>
<gene>
    <name evidence="5" type="ORF">GJV82_12180</name>
</gene>
<dbReference type="SMART" id="SM00347">
    <property type="entry name" value="HTH_MARR"/>
    <property type="match status" value="1"/>
</dbReference>
<dbReference type="GO" id="GO:0003700">
    <property type="term" value="F:DNA-binding transcription factor activity"/>
    <property type="evidence" value="ECO:0007669"/>
    <property type="project" value="InterPro"/>
</dbReference>
<dbReference type="Pfam" id="PF12802">
    <property type="entry name" value="MarR_2"/>
    <property type="match status" value="1"/>
</dbReference>
<dbReference type="Proteomes" id="UP000440668">
    <property type="component" value="Unassembled WGS sequence"/>
</dbReference>
<protein>
    <submittedName>
        <fullName evidence="5">MarR family transcriptional regulator</fullName>
    </submittedName>
</protein>
<dbReference type="Gene3D" id="1.10.10.10">
    <property type="entry name" value="Winged helix-like DNA-binding domain superfamily/Winged helix DNA-binding domain"/>
    <property type="match status" value="1"/>
</dbReference>
<evidence type="ECO:0000313" key="5">
    <source>
        <dbReference type="EMBL" id="MTG89696.1"/>
    </source>
</evidence>
<evidence type="ECO:0000256" key="2">
    <source>
        <dbReference type="ARBA" id="ARBA00023125"/>
    </source>
</evidence>
<sequence>MVPWCWEVCTLEYSPSDSTGPYAGPDVGDPAPSDPREWATGRLLFAVARRIEREWNAHLGRWDLNHAGFPVLMHLLGGPQSQRALADESGVTEQTMSRIVARLERAGYVTRTDDPADRRRRLVAITTDGREAGLAAARRRPAEELATRGLGDEQVAALREALLTLLETLPRSPHDED</sequence>
<accession>A0A6N7ZJW8</accession>
<proteinExistence type="predicted"/>
<keyword evidence="2" id="KW-0238">DNA-binding</keyword>
<dbReference type="GO" id="GO:0003677">
    <property type="term" value="F:DNA binding"/>
    <property type="evidence" value="ECO:0007669"/>
    <property type="project" value="UniProtKB-KW"/>
</dbReference>
<dbReference type="InterPro" id="IPR000835">
    <property type="entry name" value="HTH_MarR-typ"/>
</dbReference>
<dbReference type="InterPro" id="IPR036388">
    <property type="entry name" value="WH-like_DNA-bd_sf"/>
</dbReference>
<dbReference type="GO" id="GO:0006950">
    <property type="term" value="P:response to stress"/>
    <property type="evidence" value="ECO:0007669"/>
    <property type="project" value="TreeGrafter"/>
</dbReference>
<dbReference type="InterPro" id="IPR011991">
    <property type="entry name" value="ArsR-like_HTH"/>
</dbReference>
<feature type="domain" description="HTH marR-type" evidence="4">
    <location>
        <begin position="37"/>
        <end position="167"/>
    </location>
</feature>
<reference evidence="5 6" key="1">
    <citation type="submission" date="2019-11" db="EMBL/GenBank/DDBJ databases">
        <title>Cellulosimicrobium composti sp. nov. isolated from a compost.</title>
        <authorList>
            <person name="Yang Y."/>
        </authorList>
    </citation>
    <scope>NUCLEOTIDE SEQUENCE [LARGE SCALE GENOMIC DNA]</scope>
    <source>
        <strain evidence="5 6">BIT-GX5</strain>
    </source>
</reference>
<dbReference type="AlphaFoldDB" id="A0A6N7ZJW8"/>
<keyword evidence="3" id="KW-0804">Transcription</keyword>
<dbReference type="EMBL" id="WMKA01000028">
    <property type="protein sequence ID" value="MTG89696.1"/>
    <property type="molecule type" value="Genomic_DNA"/>
</dbReference>
<dbReference type="InterPro" id="IPR023187">
    <property type="entry name" value="Tscrpt_reg_MarR-type_CS"/>
</dbReference>